<feature type="compositionally biased region" description="Polar residues" evidence="1">
    <location>
        <begin position="50"/>
        <end position="68"/>
    </location>
</feature>
<dbReference type="EMBL" id="JALJOV010001887">
    <property type="protein sequence ID" value="KAK9838600.1"/>
    <property type="molecule type" value="Genomic_DNA"/>
</dbReference>
<gene>
    <name evidence="2" type="ORF">WJX84_006168</name>
</gene>
<sequence>MKQTDLPKSAPAHPDQSEANTMAESRLGQEDKAGAQREYQQGKGVRGQQGMVQEGSTAATAQRVADTQSHNDEAAKTGRQPANRDPDAGNPLANV</sequence>
<evidence type="ECO:0000313" key="3">
    <source>
        <dbReference type="Proteomes" id="UP001485043"/>
    </source>
</evidence>
<accession>A0AAW1RXW4</accession>
<feature type="region of interest" description="Disordered" evidence="1">
    <location>
        <begin position="1"/>
        <end position="95"/>
    </location>
</feature>
<dbReference type="Proteomes" id="UP001485043">
    <property type="component" value="Unassembled WGS sequence"/>
</dbReference>
<evidence type="ECO:0000313" key="2">
    <source>
        <dbReference type="EMBL" id="KAK9838600.1"/>
    </source>
</evidence>
<name>A0AAW1RXW4_9CHLO</name>
<evidence type="ECO:0000256" key="1">
    <source>
        <dbReference type="SAM" id="MobiDB-lite"/>
    </source>
</evidence>
<proteinExistence type="predicted"/>
<evidence type="ECO:0008006" key="4">
    <source>
        <dbReference type="Google" id="ProtNLM"/>
    </source>
</evidence>
<comment type="caution">
    <text evidence="2">The sequence shown here is derived from an EMBL/GenBank/DDBJ whole genome shotgun (WGS) entry which is preliminary data.</text>
</comment>
<dbReference type="AlphaFoldDB" id="A0AAW1RXW4"/>
<reference evidence="2 3" key="1">
    <citation type="journal article" date="2024" name="Nat. Commun.">
        <title>Phylogenomics reveals the evolutionary origins of lichenization in chlorophyte algae.</title>
        <authorList>
            <person name="Puginier C."/>
            <person name="Libourel C."/>
            <person name="Otte J."/>
            <person name="Skaloud P."/>
            <person name="Haon M."/>
            <person name="Grisel S."/>
            <person name="Petersen M."/>
            <person name="Berrin J.G."/>
            <person name="Delaux P.M."/>
            <person name="Dal Grande F."/>
            <person name="Keller J."/>
        </authorList>
    </citation>
    <scope>NUCLEOTIDE SEQUENCE [LARGE SCALE GENOMIC DNA]</scope>
    <source>
        <strain evidence="2 3">SAG 2523</strain>
    </source>
</reference>
<keyword evidence="3" id="KW-1185">Reference proteome</keyword>
<protein>
    <recommendedName>
        <fullName evidence="4">CsbD family protein</fullName>
    </recommendedName>
</protein>
<feature type="compositionally biased region" description="Basic and acidic residues" evidence="1">
    <location>
        <begin position="69"/>
        <end position="87"/>
    </location>
</feature>
<organism evidence="2 3">
    <name type="scientific">Apatococcus fuscideae</name>
    <dbReference type="NCBI Taxonomy" id="2026836"/>
    <lineage>
        <taxon>Eukaryota</taxon>
        <taxon>Viridiplantae</taxon>
        <taxon>Chlorophyta</taxon>
        <taxon>core chlorophytes</taxon>
        <taxon>Trebouxiophyceae</taxon>
        <taxon>Chlorellales</taxon>
        <taxon>Chlorellaceae</taxon>
        <taxon>Apatococcus</taxon>
    </lineage>
</organism>